<evidence type="ECO:0000259" key="6">
    <source>
        <dbReference type="PROSITE" id="PS50186"/>
    </source>
</evidence>
<dbReference type="Gene3D" id="1.20.1270.60">
    <property type="entry name" value="Arfaptin homology (AH) domain/BAR domain"/>
    <property type="match status" value="1"/>
</dbReference>
<dbReference type="SUPFAM" id="SSF48350">
    <property type="entry name" value="GTPase activation domain, GAP"/>
    <property type="match status" value="1"/>
</dbReference>
<keyword evidence="2" id="KW-0963">Cytoplasm</keyword>
<evidence type="ECO:0000256" key="5">
    <source>
        <dbReference type="SAM" id="MobiDB-lite"/>
    </source>
</evidence>
<dbReference type="PROSITE" id="PS50186">
    <property type="entry name" value="DEP"/>
    <property type="match status" value="1"/>
</dbReference>
<dbReference type="SUPFAM" id="SSF103657">
    <property type="entry name" value="BAR/IMD domain-like"/>
    <property type="match status" value="1"/>
</dbReference>
<dbReference type="GO" id="GO:0005886">
    <property type="term" value="C:plasma membrane"/>
    <property type="evidence" value="ECO:0007669"/>
    <property type="project" value="TreeGrafter"/>
</dbReference>
<organism evidence="8 9">
    <name type="scientific">Rhizoclosmatium globosum</name>
    <dbReference type="NCBI Taxonomy" id="329046"/>
    <lineage>
        <taxon>Eukaryota</taxon>
        <taxon>Fungi</taxon>
        <taxon>Fungi incertae sedis</taxon>
        <taxon>Chytridiomycota</taxon>
        <taxon>Chytridiomycota incertae sedis</taxon>
        <taxon>Chytridiomycetes</taxon>
        <taxon>Chytridiales</taxon>
        <taxon>Chytriomycetaceae</taxon>
        <taxon>Rhizoclosmatium</taxon>
    </lineage>
</organism>
<feature type="domain" description="Rho-GAP" evidence="7">
    <location>
        <begin position="425"/>
        <end position="630"/>
    </location>
</feature>
<dbReference type="OrthoDB" id="2155291at2759"/>
<sequence length="760" mass="85206">MPHAFEDVFWGSSSDPLSGVKKLHDNYQYGVAELEEILHFVSIRMQTEEYYANRLQEMAAVRIRPSKKNDDSSVGKVEELNTVLNNVLTTLRQEATIISSTHRHMHDTLNRTYTSLKKFLDDHRRLSQSRKELIDSATKRYETLASDVKEKRREASKKWDLAREADVTHKKDILSRDDVGVESLDVLITVADLQFTVVEFNTLVSEIERDVPKQDVKSIIGTYKSVVSGAAVIKYLMTNGAKVRRSLQTAESATAFLNALIGQGFLKSIALRNSNKLPVSEQQYQWKKTCLDNEPDHTRTRREAERAELEYKNAVKNAEEARVVLEAHCIEHMKTVQIALMERLTLAKTVISSYIDSEQSCISPITHSVERFNVLLEMFSPEQQVQVMAERDRTGNARLKPIVYSASSNKIRVESTYVNSVVFGVPLEPLAQRDSRRVPNLLRKCLRALVKGCVDSAAIGGRDGELRVWLESNMYAPTVQSLRANINGSGKPISLAHLRERPTSDIVGLIKLWLLQLPGSVCGDEVYEPLKLLYLSKSDEYAGMRSGSLKSLLSTLSQSSYSSLFALITHWQKLLAETNTASTDPKINDLSQVMGHLVLRPKVETLVTAFDKHPHRFLRDLLTHSTSEIFQIGMGPNPSSQSLQIEGEDLDPENDDDLDEEGVPSVVEEQDRIILLDAPIVQNTRMSISSSVSGYSGIGTGGAAGRDLLSNELDAVRLSVANKSDEDLFLEEEAEGLEDLNEEEMRRIEAEMDAMLAEDK</sequence>
<dbReference type="Pfam" id="PF00620">
    <property type="entry name" value="RhoGAP"/>
    <property type="match status" value="1"/>
</dbReference>
<evidence type="ECO:0000313" key="9">
    <source>
        <dbReference type="Proteomes" id="UP000193642"/>
    </source>
</evidence>
<gene>
    <name evidence="8" type="ORF">BCR33DRAFT_571540</name>
</gene>
<dbReference type="EMBL" id="MCGO01000085">
    <property type="protein sequence ID" value="ORY29894.1"/>
    <property type="molecule type" value="Genomic_DNA"/>
</dbReference>
<evidence type="ECO:0000313" key="8">
    <source>
        <dbReference type="EMBL" id="ORY29894.1"/>
    </source>
</evidence>
<dbReference type="AlphaFoldDB" id="A0A1Y2B575"/>
<dbReference type="GO" id="GO:0007010">
    <property type="term" value="P:cytoskeleton organization"/>
    <property type="evidence" value="ECO:0007669"/>
    <property type="project" value="TreeGrafter"/>
</dbReference>
<dbReference type="GO" id="GO:0005737">
    <property type="term" value="C:cytoplasm"/>
    <property type="evidence" value="ECO:0007669"/>
    <property type="project" value="TreeGrafter"/>
</dbReference>
<feature type="compositionally biased region" description="Acidic residues" evidence="5">
    <location>
        <begin position="646"/>
        <end position="660"/>
    </location>
</feature>
<dbReference type="Gene3D" id="1.10.555.10">
    <property type="entry name" value="Rho GTPase activation protein"/>
    <property type="match status" value="1"/>
</dbReference>
<keyword evidence="3" id="KW-0597">Phosphoprotein</keyword>
<evidence type="ECO:0000256" key="4">
    <source>
        <dbReference type="SAM" id="Coils"/>
    </source>
</evidence>
<comment type="subcellular location">
    <subcellularLocation>
        <location evidence="1">Cytoplasm</location>
    </subcellularLocation>
</comment>
<dbReference type="PANTHER" id="PTHR23065">
    <property type="entry name" value="PROLINE-SERINE-THREONINE PHOSPHATASE INTERACTING PROTEIN 1"/>
    <property type="match status" value="1"/>
</dbReference>
<evidence type="ECO:0000259" key="7">
    <source>
        <dbReference type="PROSITE" id="PS50238"/>
    </source>
</evidence>
<dbReference type="Proteomes" id="UP000193642">
    <property type="component" value="Unassembled WGS sequence"/>
</dbReference>
<dbReference type="InterPro" id="IPR008936">
    <property type="entry name" value="Rho_GTPase_activation_prot"/>
</dbReference>
<accession>A0A1Y2B575</accession>
<name>A0A1Y2B575_9FUNG</name>
<dbReference type="Pfam" id="PF00611">
    <property type="entry name" value="FCH"/>
    <property type="match status" value="1"/>
</dbReference>
<proteinExistence type="predicted"/>
<dbReference type="PANTHER" id="PTHR23065:SF7">
    <property type="entry name" value="NOSTRIN, ISOFORM H"/>
    <property type="match status" value="1"/>
</dbReference>
<dbReference type="GO" id="GO:0032153">
    <property type="term" value="C:cell division site"/>
    <property type="evidence" value="ECO:0007669"/>
    <property type="project" value="TreeGrafter"/>
</dbReference>
<evidence type="ECO:0008006" key="10">
    <source>
        <dbReference type="Google" id="ProtNLM"/>
    </source>
</evidence>
<keyword evidence="9" id="KW-1185">Reference proteome</keyword>
<dbReference type="InterPro" id="IPR000591">
    <property type="entry name" value="DEP_dom"/>
</dbReference>
<dbReference type="InterPro" id="IPR000198">
    <property type="entry name" value="RhoGAP_dom"/>
</dbReference>
<dbReference type="STRING" id="329046.A0A1Y2B575"/>
<dbReference type="PROSITE" id="PS50238">
    <property type="entry name" value="RHOGAP"/>
    <property type="match status" value="1"/>
</dbReference>
<dbReference type="InterPro" id="IPR027267">
    <property type="entry name" value="AH/BAR_dom_sf"/>
</dbReference>
<feature type="region of interest" description="Disordered" evidence="5">
    <location>
        <begin position="633"/>
        <end position="660"/>
    </location>
</feature>
<dbReference type="InterPro" id="IPR001060">
    <property type="entry name" value="FCH_dom"/>
</dbReference>
<dbReference type="GO" id="GO:0035556">
    <property type="term" value="P:intracellular signal transduction"/>
    <property type="evidence" value="ECO:0007669"/>
    <property type="project" value="InterPro"/>
</dbReference>
<dbReference type="GO" id="GO:0043226">
    <property type="term" value="C:organelle"/>
    <property type="evidence" value="ECO:0007669"/>
    <property type="project" value="UniProtKB-ARBA"/>
</dbReference>
<evidence type="ECO:0000256" key="3">
    <source>
        <dbReference type="ARBA" id="ARBA00022553"/>
    </source>
</evidence>
<evidence type="ECO:0000256" key="2">
    <source>
        <dbReference type="ARBA" id="ARBA00022490"/>
    </source>
</evidence>
<comment type="caution">
    <text evidence="8">The sequence shown here is derived from an EMBL/GenBank/DDBJ whole genome shotgun (WGS) entry which is preliminary data.</text>
</comment>
<protein>
    <recommendedName>
        <fullName evidence="10">Rho-GAP domain-containing protein</fullName>
    </recommendedName>
</protein>
<evidence type="ECO:0000256" key="1">
    <source>
        <dbReference type="ARBA" id="ARBA00004496"/>
    </source>
</evidence>
<feature type="coiled-coil region" evidence="4">
    <location>
        <begin position="297"/>
        <end position="324"/>
    </location>
</feature>
<feature type="domain" description="DEP" evidence="6">
    <location>
        <begin position="207"/>
        <end position="288"/>
    </location>
</feature>
<reference evidence="8 9" key="1">
    <citation type="submission" date="2016-07" db="EMBL/GenBank/DDBJ databases">
        <title>Pervasive Adenine N6-methylation of Active Genes in Fungi.</title>
        <authorList>
            <consortium name="DOE Joint Genome Institute"/>
            <person name="Mondo S.J."/>
            <person name="Dannebaum R.O."/>
            <person name="Kuo R.C."/>
            <person name="Labutti K."/>
            <person name="Haridas S."/>
            <person name="Kuo A."/>
            <person name="Salamov A."/>
            <person name="Ahrendt S.R."/>
            <person name="Lipzen A."/>
            <person name="Sullivan W."/>
            <person name="Andreopoulos W.B."/>
            <person name="Clum A."/>
            <person name="Lindquist E."/>
            <person name="Daum C."/>
            <person name="Ramamoorthy G.K."/>
            <person name="Gryganskyi A."/>
            <person name="Culley D."/>
            <person name="Magnuson J.K."/>
            <person name="James T.Y."/>
            <person name="O'Malley M.A."/>
            <person name="Stajich J.E."/>
            <person name="Spatafora J.W."/>
            <person name="Visel A."/>
            <person name="Grigoriev I.V."/>
        </authorList>
    </citation>
    <scope>NUCLEOTIDE SEQUENCE [LARGE SCALE GENOMIC DNA]</scope>
    <source>
        <strain evidence="8 9">JEL800</strain>
    </source>
</reference>
<dbReference type="SMART" id="SM00324">
    <property type="entry name" value="RhoGAP"/>
    <property type="match status" value="1"/>
</dbReference>
<keyword evidence="4" id="KW-0175">Coiled coil</keyword>